<reference evidence="1 2" key="1">
    <citation type="journal article" date="2019" name="Commun. Biol.">
        <title>The bagworm genome reveals a unique fibroin gene that provides high tensile strength.</title>
        <authorList>
            <person name="Kono N."/>
            <person name="Nakamura H."/>
            <person name="Ohtoshi R."/>
            <person name="Tomita M."/>
            <person name="Numata K."/>
            <person name="Arakawa K."/>
        </authorList>
    </citation>
    <scope>NUCLEOTIDE SEQUENCE [LARGE SCALE GENOMIC DNA]</scope>
</reference>
<comment type="caution">
    <text evidence="1">The sequence shown here is derived from an EMBL/GenBank/DDBJ whole genome shotgun (WGS) entry which is preliminary data.</text>
</comment>
<sequence>MARPEFEGCYSMSGVRISPTRSPRIFLGQTEGRNLKRPTLAQRTLRVDDGGINSLFVAARVLQQNLIRAPTSRRCAHTPLRSTNLDPQNVIVTSATRVISSPRPSLGRRGEPKVRCGRPRLFLRLQRKPIKLSYPGCNRMAGGGVGPAARKGEHRAALSRQINLAIYS</sequence>
<dbReference type="Proteomes" id="UP000299102">
    <property type="component" value="Unassembled WGS sequence"/>
</dbReference>
<protein>
    <submittedName>
        <fullName evidence="1">Uncharacterized protein</fullName>
    </submittedName>
</protein>
<accession>A0A4C1WPG6</accession>
<proteinExistence type="predicted"/>
<dbReference type="EMBL" id="BGZK01000593">
    <property type="protein sequence ID" value="GBP51974.1"/>
    <property type="molecule type" value="Genomic_DNA"/>
</dbReference>
<evidence type="ECO:0000313" key="1">
    <source>
        <dbReference type="EMBL" id="GBP51974.1"/>
    </source>
</evidence>
<keyword evidence="2" id="KW-1185">Reference proteome</keyword>
<organism evidence="1 2">
    <name type="scientific">Eumeta variegata</name>
    <name type="common">Bagworm moth</name>
    <name type="synonym">Eumeta japonica</name>
    <dbReference type="NCBI Taxonomy" id="151549"/>
    <lineage>
        <taxon>Eukaryota</taxon>
        <taxon>Metazoa</taxon>
        <taxon>Ecdysozoa</taxon>
        <taxon>Arthropoda</taxon>
        <taxon>Hexapoda</taxon>
        <taxon>Insecta</taxon>
        <taxon>Pterygota</taxon>
        <taxon>Neoptera</taxon>
        <taxon>Endopterygota</taxon>
        <taxon>Lepidoptera</taxon>
        <taxon>Glossata</taxon>
        <taxon>Ditrysia</taxon>
        <taxon>Tineoidea</taxon>
        <taxon>Psychidae</taxon>
        <taxon>Oiketicinae</taxon>
        <taxon>Eumeta</taxon>
    </lineage>
</organism>
<dbReference type="AlphaFoldDB" id="A0A4C1WPG6"/>
<name>A0A4C1WPG6_EUMVA</name>
<gene>
    <name evidence="1" type="ORF">EVAR_45823_1</name>
</gene>
<evidence type="ECO:0000313" key="2">
    <source>
        <dbReference type="Proteomes" id="UP000299102"/>
    </source>
</evidence>